<dbReference type="GO" id="GO:0003729">
    <property type="term" value="F:mRNA binding"/>
    <property type="evidence" value="ECO:0007669"/>
    <property type="project" value="TreeGrafter"/>
</dbReference>
<dbReference type="InterPro" id="IPR011990">
    <property type="entry name" value="TPR-like_helical_dom_sf"/>
</dbReference>
<feature type="repeat" description="PPR" evidence="3">
    <location>
        <begin position="278"/>
        <end position="312"/>
    </location>
</feature>
<evidence type="ECO:0000256" key="1">
    <source>
        <dbReference type="ARBA" id="ARBA00007626"/>
    </source>
</evidence>
<dbReference type="EMBL" id="JBDFQZ010000013">
    <property type="protein sequence ID" value="KAK9669999.1"/>
    <property type="molecule type" value="Genomic_DNA"/>
</dbReference>
<proteinExistence type="inferred from homology"/>
<dbReference type="NCBIfam" id="TIGR00756">
    <property type="entry name" value="PPR"/>
    <property type="match status" value="5"/>
</dbReference>
<evidence type="ECO:0000313" key="5">
    <source>
        <dbReference type="Proteomes" id="UP001443914"/>
    </source>
</evidence>
<dbReference type="InterPro" id="IPR051114">
    <property type="entry name" value="Mito_RNA_Proc_CCM1"/>
</dbReference>
<dbReference type="PROSITE" id="PS51375">
    <property type="entry name" value="PPR"/>
    <property type="match status" value="4"/>
</dbReference>
<dbReference type="GO" id="GO:0005739">
    <property type="term" value="C:mitochondrion"/>
    <property type="evidence" value="ECO:0007669"/>
    <property type="project" value="TreeGrafter"/>
</dbReference>
<feature type="repeat" description="PPR" evidence="3">
    <location>
        <begin position="208"/>
        <end position="238"/>
    </location>
</feature>
<sequence length="412" mass="46573">MKTITSSLSRRLLRHLSTTATTTVAAAPSSTISVSKAKWKLQKEHDPDKALQIYSSLSDHYTSPVSSRYAQELTVQRLAKARRFDDIETLIESSKKNPKITQEPYFCTLIRCYGKAGMFDHALKLYDQMEELGTSRSCLSFNALLTACNNCRLFDRVPQLFDEMPERYRFKPDKISYGILIRAYCEKGEPEMGLKILGEMEDNGVEVTAVSFTTVLDALYKKGNVDEAEKIWGEMVDKEGCVVDVAAWNVRIANAHGGSPEDVKGLIEEMSGSGLKPDTISYNYLLTCYCRNDRMDEAMKLYEELEASGFRPKAVTYRTLIHYLCKNEDYGRGYDVFKRSVFHHKIPDFATLKVLVEGMVKKNLKKDAKGLIRTVKKKFPPNVLNAWKKVEVELGLVSDETAVGDDVSEVAR</sequence>
<gene>
    <name evidence="4" type="ORF">RND81_13G169400</name>
</gene>
<evidence type="ECO:0000256" key="2">
    <source>
        <dbReference type="ARBA" id="ARBA00022737"/>
    </source>
</evidence>
<dbReference type="Pfam" id="PF01535">
    <property type="entry name" value="PPR"/>
    <property type="match status" value="2"/>
</dbReference>
<dbReference type="GO" id="GO:0007005">
    <property type="term" value="P:mitochondrion organization"/>
    <property type="evidence" value="ECO:0007669"/>
    <property type="project" value="TreeGrafter"/>
</dbReference>
<comment type="similarity">
    <text evidence="1">Belongs to the PPR family. P subfamily.</text>
</comment>
<dbReference type="PANTHER" id="PTHR47934:SF19">
    <property type="entry name" value="PENTATRICOPEPTIDE REPEAT-CONTAINING PROTEIN MITOCHONDRIAL"/>
    <property type="match status" value="1"/>
</dbReference>
<dbReference type="Proteomes" id="UP001443914">
    <property type="component" value="Unassembled WGS sequence"/>
</dbReference>
<comment type="caution">
    <text evidence="4">The sequence shown here is derived from an EMBL/GenBank/DDBJ whole genome shotgun (WGS) entry which is preliminary data.</text>
</comment>
<keyword evidence="2" id="KW-0677">Repeat</keyword>
<feature type="repeat" description="PPR" evidence="3">
    <location>
        <begin position="102"/>
        <end position="136"/>
    </location>
</feature>
<reference evidence="4" key="1">
    <citation type="submission" date="2024-03" db="EMBL/GenBank/DDBJ databases">
        <title>WGS assembly of Saponaria officinalis var. Norfolk2.</title>
        <authorList>
            <person name="Jenkins J."/>
            <person name="Shu S."/>
            <person name="Grimwood J."/>
            <person name="Barry K."/>
            <person name="Goodstein D."/>
            <person name="Schmutz J."/>
            <person name="Leebens-Mack J."/>
            <person name="Osbourn A."/>
        </authorList>
    </citation>
    <scope>NUCLEOTIDE SEQUENCE [LARGE SCALE GENOMIC DNA]</scope>
    <source>
        <strain evidence="4">JIC</strain>
    </source>
</reference>
<keyword evidence="5" id="KW-1185">Reference proteome</keyword>
<dbReference type="Gene3D" id="1.25.40.10">
    <property type="entry name" value="Tetratricopeptide repeat domain"/>
    <property type="match status" value="2"/>
</dbReference>
<name>A0AAW1H469_SAPOF</name>
<feature type="repeat" description="PPR" evidence="3">
    <location>
        <begin position="173"/>
        <end position="207"/>
    </location>
</feature>
<dbReference type="InterPro" id="IPR002885">
    <property type="entry name" value="PPR_rpt"/>
</dbReference>
<accession>A0AAW1H469</accession>
<evidence type="ECO:0000313" key="4">
    <source>
        <dbReference type="EMBL" id="KAK9669999.1"/>
    </source>
</evidence>
<dbReference type="Pfam" id="PF13041">
    <property type="entry name" value="PPR_2"/>
    <property type="match status" value="2"/>
</dbReference>
<dbReference type="GO" id="GO:0006396">
    <property type="term" value="P:RNA processing"/>
    <property type="evidence" value="ECO:0007669"/>
    <property type="project" value="TreeGrafter"/>
</dbReference>
<dbReference type="AlphaFoldDB" id="A0AAW1H469"/>
<organism evidence="4 5">
    <name type="scientific">Saponaria officinalis</name>
    <name type="common">Common soapwort</name>
    <name type="synonym">Lychnis saponaria</name>
    <dbReference type="NCBI Taxonomy" id="3572"/>
    <lineage>
        <taxon>Eukaryota</taxon>
        <taxon>Viridiplantae</taxon>
        <taxon>Streptophyta</taxon>
        <taxon>Embryophyta</taxon>
        <taxon>Tracheophyta</taxon>
        <taxon>Spermatophyta</taxon>
        <taxon>Magnoliopsida</taxon>
        <taxon>eudicotyledons</taxon>
        <taxon>Gunneridae</taxon>
        <taxon>Pentapetalae</taxon>
        <taxon>Caryophyllales</taxon>
        <taxon>Caryophyllaceae</taxon>
        <taxon>Caryophylleae</taxon>
        <taxon>Saponaria</taxon>
    </lineage>
</organism>
<evidence type="ECO:0008006" key="6">
    <source>
        <dbReference type="Google" id="ProtNLM"/>
    </source>
</evidence>
<dbReference type="PANTHER" id="PTHR47934">
    <property type="entry name" value="PENTATRICOPEPTIDE REPEAT-CONTAINING PROTEIN PET309, MITOCHONDRIAL"/>
    <property type="match status" value="1"/>
</dbReference>
<evidence type="ECO:0000256" key="3">
    <source>
        <dbReference type="PROSITE-ProRule" id="PRU00708"/>
    </source>
</evidence>
<protein>
    <recommendedName>
        <fullName evidence="6">Pentatricopeptide repeat-containing protein</fullName>
    </recommendedName>
</protein>